<keyword evidence="2 4" id="KW-0413">Isomerase</keyword>
<dbReference type="Gene3D" id="3.40.50.10490">
    <property type="entry name" value="Glucose-6-phosphate isomerase like protein, domain 1"/>
    <property type="match status" value="2"/>
</dbReference>
<dbReference type="InterPro" id="IPR046348">
    <property type="entry name" value="SIS_dom_sf"/>
</dbReference>
<dbReference type="AlphaFoldDB" id="A0A0G1GW90"/>
<dbReference type="GO" id="GO:0005975">
    <property type="term" value="P:carbohydrate metabolic process"/>
    <property type="evidence" value="ECO:0007669"/>
    <property type="project" value="InterPro"/>
</dbReference>
<accession>A0A0G1GW90</accession>
<dbReference type="GO" id="GO:1901135">
    <property type="term" value="P:carbohydrate derivative metabolic process"/>
    <property type="evidence" value="ECO:0007669"/>
    <property type="project" value="InterPro"/>
</dbReference>
<dbReference type="InterPro" id="IPR019490">
    <property type="entry name" value="Glu6P/Mann6P_isomerase_C"/>
</dbReference>
<dbReference type="InterPro" id="IPR001347">
    <property type="entry name" value="SIS_dom"/>
</dbReference>
<dbReference type="GO" id="GO:0004347">
    <property type="term" value="F:glucose-6-phosphate isomerase activity"/>
    <property type="evidence" value="ECO:0007669"/>
    <property type="project" value="InterPro"/>
</dbReference>
<dbReference type="GO" id="GO:0097367">
    <property type="term" value="F:carbohydrate derivative binding"/>
    <property type="evidence" value="ECO:0007669"/>
    <property type="project" value="InterPro"/>
</dbReference>
<proteinExistence type="inferred from homology"/>
<dbReference type="PROSITE" id="PS51464">
    <property type="entry name" value="SIS"/>
    <property type="match status" value="1"/>
</dbReference>
<evidence type="ECO:0000256" key="1">
    <source>
        <dbReference type="ARBA" id="ARBA00010523"/>
    </source>
</evidence>
<dbReference type="EMBL" id="LCHM01000010">
    <property type="protein sequence ID" value="KKT38483.1"/>
    <property type="molecule type" value="Genomic_DNA"/>
</dbReference>
<sequence>MNTLDSVDEMKKLDTVSVIGSIEQLGDQCKQAWGDVQSITFPEQYKHVSSLVFSGMGGSALGAYVMKSLFSDTLPIPFEIVNDYHVPIYVNQHTLVVLGSYSGSTEETVSSAREGIAKKACVTGLTIGGALGKLFSDRSIPFYKINPIHNPSNQPRLGTGYSIFGQIALLTKLGFLNVTDNDLTAVIQILSKGNSWYGIENPEKQNKAKQLAKMLYQKIPIIVTAEFLSNVGRVVRNQIHESAKNFADYHIIPELNHHLMEGLTNPDTNKQLLVFVFFCSLLYSPRISTRFRITKDVVEKQKIKTYEFIPTSLEKISQVFECIQFGAYVNYYMAMLYGLDPSKIPWVDYFKTQVGKWK</sequence>
<evidence type="ECO:0000259" key="3">
    <source>
        <dbReference type="PROSITE" id="PS51464"/>
    </source>
</evidence>
<comment type="caution">
    <text evidence="4">The sequence shown here is derived from an EMBL/GenBank/DDBJ whole genome shotgun (WGS) entry which is preliminary data.</text>
</comment>
<comment type="similarity">
    <text evidence="1">Belongs to the PGI/PMI family.</text>
</comment>
<gene>
    <name evidence="4" type="ORF">UW22_C0010G0019</name>
</gene>
<feature type="domain" description="SIS" evidence="3">
    <location>
        <begin position="41"/>
        <end position="192"/>
    </location>
</feature>
<evidence type="ECO:0000313" key="5">
    <source>
        <dbReference type="Proteomes" id="UP000034617"/>
    </source>
</evidence>
<name>A0A0G1GW90_9BACT</name>
<dbReference type="SUPFAM" id="SSF53697">
    <property type="entry name" value="SIS domain"/>
    <property type="match status" value="1"/>
</dbReference>
<dbReference type="CDD" id="cd05637">
    <property type="entry name" value="SIS_PGI_PMI_2"/>
    <property type="match status" value="1"/>
</dbReference>
<organism evidence="4 5">
    <name type="scientific">Candidatus Gottesmanbacteria bacterium GW2011_GWB1_44_11c</name>
    <dbReference type="NCBI Taxonomy" id="1618447"/>
    <lineage>
        <taxon>Bacteria</taxon>
        <taxon>Candidatus Gottesmaniibacteriota</taxon>
    </lineage>
</organism>
<dbReference type="GO" id="GO:0004476">
    <property type="term" value="F:mannose-6-phosphate isomerase activity"/>
    <property type="evidence" value="ECO:0007669"/>
    <property type="project" value="InterPro"/>
</dbReference>
<evidence type="ECO:0000313" key="4">
    <source>
        <dbReference type="EMBL" id="KKT38483.1"/>
    </source>
</evidence>
<dbReference type="Pfam" id="PF10432">
    <property type="entry name" value="bact-PGI_C"/>
    <property type="match status" value="1"/>
</dbReference>
<reference evidence="4 5" key="1">
    <citation type="journal article" date="2015" name="Nature">
        <title>rRNA introns, odd ribosomes, and small enigmatic genomes across a large radiation of phyla.</title>
        <authorList>
            <person name="Brown C.T."/>
            <person name="Hug L.A."/>
            <person name="Thomas B.C."/>
            <person name="Sharon I."/>
            <person name="Castelle C.J."/>
            <person name="Singh A."/>
            <person name="Wilkins M.J."/>
            <person name="Williams K.H."/>
            <person name="Banfield J.F."/>
        </authorList>
    </citation>
    <scope>NUCLEOTIDE SEQUENCE [LARGE SCALE GENOMIC DNA]</scope>
</reference>
<protein>
    <submittedName>
        <fullName evidence="4">Bifunctional phosphoglucose/phosphomannose isomerase</fullName>
    </submittedName>
</protein>
<evidence type="ECO:0000256" key="2">
    <source>
        <dbReference type="ARBA" id="ARBA00023235"/>
    </source>
</evidence>
<dbReference type="Proteomes" id="UP000034617">
    <property type="component" value="Unassembled WGS sequence"/>
</dbReference>